<proteinExistence type="predicted"/>
<gene>
    <name evidence="1" type="ORF">DVH24_021726</name>
</gene>
<keyword evidence="2" id="KW-1185">Reference proteome</keyword>
<accession>A0A498K1X1</accession>
<dbReference type="AlphaFoldDB" id="A0A498K1X1"/>
<reference evidence="1 2" key="1">
    <citation type="submission" date="2018-10" db="EMBL/GenBank/DDBJ databases">
        <title>A high-quality apple genome assembly.</title>
        <authorList>
            <person name="Hu J."/>
        </authorList>
    </citation>
    <scope>NUCLEOTIDE SEQUENCE [LARGE SCALE GENOMIC DNA]</scope>
    <source>
        <strain evidence="2">cv. HFTH1</strain>
        <tissue evidence="1">Young leaf</tissue>
    </source>
</reference>
<name>A0A498K1X1_MALDO</name>
<evidence type="ECO:0000313" key="1">
    <source>
        <dbReference type="EMBL" id="RXH99924.1"/>
    </source>
</evidence>
<dbReference type="EMBL" id="RDQH01000331">
    <property type="protein sequence ID" value="RXH99924.1"/>
    <property type="molecule type" value="Genomic_DNA"/>
</dbReference>
<dbReference type="Proteomes" id="UP000290289">
    <property type="component" value="Chromosome 5"/>
</dbReference>
<protein>
    <submittedName>
        <fullName evidence="1">Uncharacterized protein</fullName>
    </submittedName>
</protein>
<evidence type="ECO:0000313" key="2">
    <source>
        <dbReference type="Proteomes" id="UP000290289"/>
    </source>
</evidence>
<comment type="caution">
    <text evidence="1">The sequence shown here is derived from an EMBL/GenBank/DDBJ whole genome shotgun (WGS) entry which is preliminary data.</text>
</comment>
<organism evidence="1 2">
    <name type="scientific">Malus domestica</name>
    <name type="common">Apple</name>
    <name type="synonym">Pyrus malus</name>
    <dbReference type="NCBI Taxonomy" id="3750"/>
    <lineage>
        <taxon>Eukaryota</taxon>
        <taxon>Viridiplantae</taxon>
        <taxon>Streptophyta</taxon>
        <taxon>Embryophyta</taxon>
        <taxon>Tracheophyta</taxon>
        <taxon>Spermatophyta</taxon>
        <taxon>Magnoliopsida</taxon>
        <taxon>eudicotyledons</taxon>
        <taxon>Gunneridae</taxon>
        <taxon>Pentapetalae</taxon>
        <taxon>rosids</taxon>
        <taxon>fabids</taxon>
        <taxon>Rosales</taxon>
        <taxon>Rosaceae</taxon>
        <taxon>Amygdaloideae</taxon>
        <taxon>Maleae</taxon>
        <taxon>Malus</taxon>
    </lineage>
</organism>
<sequence>MGSLIGNGFFNPYHTRLLFKGLVSYKDSNRGILRGSGKDYVVHYLFAAESGIAASSSSSAGTLNNYYIYPSLGISQEGFISFQRKPRRSNKQHI</sequence>